<dbReference type="InterPro" id="IPR037128">
    <property type="entry name" value="Quinolinate_PRibosylTase_N_sf"/>
</dbReference>
<dbReference type="CDD" id="cd01572">
    <property type="entry name" value="QPRTase"/>
    <property type="match status" value="1"/>
</dbReference>
<reference evidence="17" key="1">
    <citation type="submission" date="2016-10" db="EMBL/GenBank/DDBJ databases">
        <authorList>
            <person name="Varghese N."/>
            <person name="Submissions S."/>
        </authorList>
    </citation>
    <scope>NUCLEOTIDE SEQUENCE [LARGE SCALE GENOMIC DNA]</scope>
    <source>
        <strain evidence="17">DSM 17933</strain>
    </source>
</reference>
<evidence type="ECO:0000259" key="14">
    <source>
        <dbReference type="Pfam" id="PF01729"/>
    </source>
</evidence>
<feature type="domain" description="Quinolinate phosphoribosyl transferase N-terminal" evidence="15">
    <location>
        <begin position="22"/>
        <end position="107"/>
    </location>
</feature>
<feature type="binding site" evidence="13">
    <location>
        <position position="154"/>
    </location>
    <ligand>
        <name>substrate</name>
    </ligand>
</feature>
<evidence type="ECO:0000313" key="16">
    <source>
        <dbReference type="EMBL" id="SDG62069.1"/>
    </source>
</evidence>
<dbReference type="InterPro" id="IPR036068">
    <property type="entry name" value="Nicotinate_pribotase-like_C"/>
</dbReference>
<dbReference type="Proteomes" id="UP000199643">
    <property type="component" value="Unassembled WGS sequence"/>
</dbReference>
<dbReference type="InterPro" id="IPR027277">
    <property type="entry name" value="NadC/ModD"/>
</dbReference>
<feature type="domain" description="Quinolinate phosphoribosyl transferase C-terminal" evidence="14">
    <location>
        <begin position="109"/>
        <end position="278"/>
    </location>
</feature>
<gene>
    <name evidence="16" type="ORF">SAMN05421827_108199</name>
</gene>
<feature type="binding site" evidence="13">
    <location>
        <begin position="130"/>
        <end position="132"/>
    </location>
    <ligand>
        <name>substrate</name>
    </ligand>
</feature>
<keyword evidence="17" id="KW-1185">Reference proteome</keyword>
<dbReference type="GO" id="GO:0005737">
    <property type="term" value="C:cytoplasm"/>
    <property type="evidence" value="ECO:0007669"/>
    <property type="project" value="TreeGrafter"/>
</dbReference>
<dbReference type="NCBIfam" id="TIGR00078">
    <property type="entry name" value="nadC"/>
    <property type="match status" value="1"/>
</dbReference>
<evidence type="ECO:0000256" key="12">
    <source>
        <dbReference type="PIRNR" id="PIRNR006250"/>
    </source>
</evidence>
<dbReference type="PANTHER" id="PTHR32179:SF3">
    <property type="entry name" value="NICOTINATE-NUCLEOTIDE PYROPHOSPHORYLASE [CARBOXYLATING]"/>
    <property type="match status" value="1"/>
</dbReference>
<dbReference type="InterPro" id="IPR002638">
    <property type="entry name" value="Quinolinate_PRibosylTrfase_C"/>
</dbReference>
<dbReference type="RefSeq" id="WP_090500271.1">
    <property type="nucleotide sequence ID" value="NZ_FNCH01000008.1"/>
</dbReference>
<evidence type="ECO:0000256" key="11">
    <source>
        <dbReference type="ARBA" id="ARBA00069173"/>
    </source>
</evidence>
<dbReference type="InterPro" id="IPR022412">
    <property type="entry name" value="Quinolinate_PRibosylTrfase_N"/>
</dbReference>
<evidence type="ECO:0000256" key="5">
    <source>
        <dbReference type="ARBA" id="ARBA00011944"/>
    </source>
</evidence>
<evidence type="ECO:0000256" key="8">
    <source>
        <dbReference type="ARBA" id="ARBA00022679"/>
    </source>
</evidence>
<dbReference type="AlphaFoldDB" id="A0A1G7VRM9"/>
<keyword evidence="7 12" id="KW-0328">Glycosyltransferase</keyword>
<feature type="binding site" evidence="13">
    <location>
        <position position="164"/>
    </location>
    <ligand>
        <name>substrate</name>
    </ligand>
</feature>
<dbReference type="UniPathway" id="UPA00253">
    <property type="reaction ID" value="UER00331"/>
</dbReference>
<evidence type="ECO:0000313" key="17">
    <source>
        <dbReference type="Proteomes" id="UP000199643"/>
    </source>
</evidence>
<evidence type="ECO:0000256" key="3">
    <source>
        <dbReference type="ARBA" id="ARBA00009400"/>
    </source>
</evidence>
<evidence type="ECO:0000256" key="10">
    <source>
        <dbReference type="ARBA" id="ARBA00047445"/>
    </source>
</evidence>
<feature type="binding site" evidence="13">
    <location>
        <position position="219"/>
    </location>
    <ligand>
        <name>substrate</name>
    </ligand>
</feature>
<comment type="catalytic activity">
    <reaction evidence="10">
        <text>nicotinate beta-D-ribonucleotide + CO2 + diphosphate = quinolinate + 5-phospho-alpha-D-ribose 1-diphosphate + 2 H(+)</text>
        <dbReference type="Rhea" id="RHEA:12733"/>
        <dbReference type="ChEBI" id="CHEBI:15378"/>
        <dbReference type="ChEBI" id="CHEBI:16526"/>
        <dbReference type="ChEBI" id="CHEBI:29959"/>
        <dbReference type="ChEBI" id="CHEBI:33019"/>
        <dbReference type="ChEBI" id="CHEBI:57502"/>
        <dbReference type="ChEBI" id="CHEBI:58017"/>
        <dbReference type="EC" id="2.4.2.19"/>
    </reaction>
</comment>
<dbReference type="STRING" id="405671.SAMN05421827_108199"/>
<dbReference type="EC" id="2.4.2.19" evidence="5"/>
<dbReference type="GO" id="GO:0034213">
    <property type="term" value="P:quinolinate catabolic process"/>
    <property type="evidence" value="ECO:0007669"/>
    <property type="project" value="TreeGrafter"/>
</dbReference>
<dbReference type="SUPFAM" id="SSF54675">
    <property type="entry name" value="Nicotinate/Quinolinate PRTase N-terminal domain-like"/>
    <property type="match status" value="1"/>
</dbReference>
<keyword evidence="6" id="KW-0662">Pyridine nucleotide biosynthesis</keyword>
<dbReference type="InterPro" id="IPR013785">
    <property type="entry name" value="Aldolase_TIM"/>
</dbReference>
<comment type="pathway">
    <text evidence="2">Cofactor biosynthesis; NAD(+) biosynthesis; nicotinate D-ribonucleotide from quinolinate: step 1/1.</text>
</comment>
<dbReference type="Pfam" id="PF01729">
    <property type="entry name" value="QRPTase_C"/>
    <property type="match status" value="1"/>
</dbReference>
<dbReference type="InterPro" id="IPR004393">
    <property type="entry name" value="NadC"/>
</dbReference>
<comment type="function">
    <text evidence="1">Involved in the catabolism of quinolinic acid (QA).</text>
</comment>
<feature type="binding site" evidence="13">
    <location>
        <position position="197"/>
    </location>
    <ligand>
        <name>substrate</name>
    </ligand>
</feature>
<evidence type="ECO:0000256" key="9">
    <source>
        <dbReference type="ARBA" id="ARBA00033102"/>
    </source>
</evidence>
<dbReference type="GO" id="GO:0004514">
    <property type="term" value="F:nicotinate-nucleotide diphosphorylase (carboxylating) activity"/>
    <property type="evidence" value="ECO:0007669"/>
    <property type="project" value="UniProtKB-EC"/>
</dbReference>
<evidence type="ECO:0000256" key="7">
    <source>
        <dbReference type="ARBA" id="ARBA00022676"/>
    </source>
</evidence>
<dbReference type="Pfam" id="PF02749">
    <property type="entry name" value="QRPTase_N"/>
    <property type="match status" value="1"/>
</dbReference>
<dbReference type="PIRSF" id="PIRSF006250">
    <property type="entry name" value="NadC_ModD"/>
    <property type="match status" value="1"/>
</dbReference>
<proteinExistence type="inferred from homology"/>
<feature type="binding site" evidence="13">
    <location>
        <position position="97"/>
    </location>
    <ligand>
        <name>substrate</name>
    </ligand>
</feature>
<keyword evidence="8 12" id="KW-0808">Transferase</keyword>
<evidence type="ECO:0000259" key="15">
    <source>
        <dbReference type="Pfam" id="PF02749"/>
    </source>
</evidence>
<dbReference type="Gene3D" id="3.20.20.70">
    <property type="entry name" value="Aldolase class I"/>
    <property type="match status" value="1"/>
</dbReference>
<evidence type="ECO:0000256" key="13">
    <source>
        <dbReference type="PIRSR" id="PIRSR006250-1"/>
    </source>
</evidence>
<dbReference type="EMBL" id="FNCH01000008">
    <property type="protein sequence ID" value="SDG62069.1"/>
    <property type="molecule type" value="Genomic_DNA"/>
</dbReference>
<feature type="binding site" evidence="13">
    <location>
        <begin position="263"/>
        <end position="265"/>
    </location>
    <ligand>
        <name>substrate</name>
    </ligand>
</feature>
<dbReference type="PANTHER" id="PTHR32179">
    <property type="entry name" value="NICOTINATE-NUCLEOTIDE PYROPHOSPHORYLASE [CARBOXYLATING]"/>
    <property type="match status" value="1"/>
</dbReference>
<protein>
    <recommendedName>
        <fullName evidence="11">Probable nicotinate-nucleotide pyrophosphorylase [carboxylating]</fullName>
        <ecNumber evidence="5">2.4.2.19</ecNumber>
    </recommendedName>
    <alternativeName>
        <fullName evidence="9">Quinolinate phosphoribosyltransferase [decarboxylating]</fullName>
    </alternativeName>
</protein>
<evidence type="ECO:0000256" key="6">
    <source>
        <dbReference type="ARBA" id="ARBA00022642"/>
    </source>
</evidence>
<dbReference type="OrthoDB" id="9782546at2"/>
<organism evidence="16 17">
    <name type="scientific">Pedobacter terrae</name>
    <dbReference type="NCBI Taxonomy" id="405671"/>
    <lineage>
        <taxon>Bacteria</taxon>
        <taxon>Pseudomonadati</taxon>
        <taxon>Bacteroidota</taxon>
        <taxon>Sphingobacteriia</taxon>
        <taxon>Sphingobacteriales</taxon>
        <taxon>Sphingobacteriaceae</taxon>
        <taxon>Pedobacter</taxon>
    </lineage>
</organism>
<dbReference type="FunFam" id="3.90.1170.20:FF:000001">
    <property type="entry name" value="Nicotinate-nucleotide diphosphorylase (Carboxylating)"/>
    <property type="match status" value="1"/>
</dbReference>
<accession>A0A1G7VRM9</accession>
<dbReference type="GO" id="GO:0009435">
    <property type="term" value="P:NAD+ biosynthetic process"/>
    <property type="evidence" value="ECO:0007669"/>
    <property type="project" value="UniProtKB-UniPathway"/>
</dbReference>
<evidence type="ECO:0000256" key="1">
    <source>
        <dbReference type="ARBA" id="ARBA00003237"/>
    </source>
</evidence>
<evidence type="ECO:0000256" key="4">
    <source>
        <dbReference type="ARBA" id="ARBA00011218"/>
    </source>
</evidence>
<name>A0A1G7VRM9_9SPHI</name>
<dbReference type="Gene3D" id="3.90.1170.20">
    <property type="entry name" value="Quinolinate phosphoribosyl transferase, N-terminal domain"/>
    <property type="match status" value="1"/>
</dbReference>
<dbReference type="SUPFAM" id="SSF51690">
    <property type="entry name" value="Nicotinate/Quinolinate PRTase C-terminal domain-like"/>
    <property type="match status" value="1"/>
</dbReference>
<feature type="binding site" evidence="13">
    <location>
        <begin position="242"/>
        <end position="244"/>
    </location>
    <ligand>
        <name>substrate</name>
    </ligand>
</feature>
<comment type="subunit">
    <text evidence="4">Hexamer formed by 3 homodimers.</text>
</comment>
<sequence>MDTKLIHQFIKNALTEDVGDGDHTSLSTIPQGTQGKAKLIIKEDGILAGVELAIEIFKEVDPSLKVDVLLQDGAAVKFGDIALTVDGSTHAILIAERLVLNCMQRMSGIATKTHRIVSMLKTTKTKILDTRKTTPGLRYLEKWAVRIGGGVNHRIGLYDMILIKDNHVDYAGGISNAITAAQKYLADQNKSLQIEIEVRNLEELAQVLAVGGVDRIMLDNFSFENLKTAVALIDGKFITEASGGITEENVSEYAACGVDFISMGALTHSVKSLDMSLKAY</sequence>
<dbReference type="FunFam" id="3.20.20.70:FF:000030">
    <property type="entry name" value="Nicotinate-nucleotide pyrophosphorylase, carboxylating"/>
    <property type="match status" value="1"/>
</dbReference>
<comment type="similarity">
    <text evidence="3 12">Belongs to the NadC/ModD family.</text>
</comment>
<evidence type="ECO:0000256" key="2">
    <source>
        <dbReference type="ARBA" id="ARBA00004893"/>
    </source>
</evidence>